<feature type="compositionally biased region" description="Basic residues" evidence="1">
    <location>
        <begin position="272"/>
        <end position="281"/>
    </location>
</feature>
<evidence type="ECO:0000313" key="3">
    <source>
        <dbReference type="Proteomes" id="UP001530293"/>
    </source>
</evidence>
<proteinExistence type="predicted"/>
<feature type="region of interest" description="Disordered" evidence="1">
    <location>
        <begin position="212"/>
        <end position="235"/>
    </location>
</feature>
<accession>A0ABD3MGK6</accession>
<name>A0ABD3MGK6_9STRA</name>
<reference evidence="2 3" key="1">
    <citation type="submission" date="2024-10" db="EMBL/GenBank/DDBJ databases">
        <title>Updated reference genomes for cyclostephanoid diatoms.</title>
        <authorList>
            <person name="Roberts W.R."/>
            <person name="Alverson A.J."/>
        </authorList>
    </citation>
    <scope>NUCLEOTIDE SEQUENCE [LARGE SCALE GENOMIC DNA]</scope>
    <source>
        <strain evidence="2 3">AJA232-27</strain>
    </source>
</reference>
<dbReference type="EMBL" id="JALLBG020000129">
    <property type="protein sequence ID" value="KAL3763053.1"/>
    <property type="molecule type" value="Genomic_DNA"/>
</dbReference>
<comment type="caution">
    <text evidence="2">The sequence shown here is derived from an EMBL/GenBank/DDBJ whole genome shotgun (WGS) entry which is preliminary data.</text>
</comment>
<dbReference type="AlphaFoldDB" id="A0ABD3MGK6"/>
<feature type="region of interest" description="Disordered" evidence="1">
    <location>
        <begin position="249"/>
        <end position="309"/>
    </location>
</feature>
<evidence type="ECO:0000313" key="2">
    <source>
        <dbReference type="EMBL" id="KAL3763053.1"/>
    </source>
</evidence>
<evidence type="ECO:0000256" key="1">
    <source>
        <dbReference type="SAM" id="MobiDB-lite"/>
    </source>
</evidence>
<sequence length="482" mass="54585">MVRLLWCTHICGIDRLIILLIHISISTDARPAIDNLLRRVRILSLHRIMAELFINAHNPSKPIGLFNSNNESPRSCANPSIFHDILPPSYYSFDHHSDDADGNGLRNVSYEDEMDEESPAEVAMLLTSVADIASKEIKADPPVMNALADAFPRFPDNISPAVLSNEVDECHQGEYEDMEVEVDQHQHPKSEELSPHAPLMHFDHKKARSVSMDSPELRANKSPWVPSPPLPQYQDEASTPALLQWRDLRGKSTSPPHLQHGIFSTPPPSPLLKHRHHHQQHHGQTMTPNPIGRPHLYLSPKSRHQNRPRSISLAEAAKQIPDLDLTAPTANDMSSAAIQKSSTATTSGTKKNDVPVKEVILRKKFSWKNYPQLEEFLIANREEYLRHSTLNYTLQQKKYNNCLTLRMIMLAAEHGYVFDETDFSFVTVRDRIRCYYKSYVQSMKKRGLVIGYAARKAGLVTEEELEESAHTSGKIYVPKTEG</sequence>
<gene>
    <name evidence="2" type="ORF">ACHAWU_007759</name>
</gene>
<keyword evidence="3" id="KW-1185">Reference proteome</keyword>
<dbReference type="Proteomes" id="UP001530293">
    <property type="component" value="Unassembled WGS sequence"/>
</dbReference>
<protein>
    <submittedName>
        <fullName evidence="2">Uncharacterized protein</fullName>
    </submittedName>
</protein>
<organism evidence="2 3">
    <name type="scientific">Discostella pseudostelligera</name>
    <dbReference type="NCBI Taxonomy" id="259834"/>
    <lineage>
        <taxon>Eukaryota</taxon>
        <taxon>Sar</taxon>
        <taxon>Stramenopiles</taxon>
        <taxon>Ochrophyta</taxon>
        <taxon>Bacillariophyta</taxon>
        <taxon>Coscinodiscophyceae</taxon>
        <taxon>Thalassiosirophycidae</taxon>
        <taxon>Stephanodiscales</taxon>
        <taxon>Stephanodiscaceae</taxon>
        <taxon>Discostella</taxon>
    </lineage>
</organism>